<dbReference type="AlphaFoldDB" id="A0A7R8WSH4"/>
<accession>A0A7R8WSH4</accession>
<evidence type="ECO:0000256" key="1">
    <source>
        <dbReference type="SAM" id="MobiDB-lite"/>
    </source>
</evidence>
<evidence type="ECO:0000313" key="2">
    <source>
        <dbReference type="EMBL" id="CAD7234424.1"/>
    </source>
</evidence>
<gene>
    <name evidence="2" type="ORF">CTOB1V02_LOCUS12240</name>
</gene>
<proteinExistence type="predicted"/>
<feature type="compositionally biased region" description="Polar residues" evidence="1">
    <location>
        <begin position="1"/>
        <end position="18"/>
    </location>
</feature>
<protein>
    <submittedName>
        <fullName evidence="2">Uncharacterized protein</fullName>
    </submittedName>
</protein>
<name>A0A7R8WSH4_9CRUS</name>
<organism evidence="2">
    <name type="scientific">Cyprideis torosa</name>
    <dbReference type="NCBI Taxonomy" id="163714"/>
    <lineage>
        <taxon>Eukaryota</taxon>
        <taxon>Metazoa</taxon>
        <taxon>Ecdysozoa</taxon>
        <taxon>Arthropoda</taxon>
        <taxon>Crustacea</taxon>
        <taxon>Oligostraca</taxon>
        <taxon>Ostracoda</taxon>
        <taxon>Podocopa</taxon>
        <taxon>Podocopida</taxon>
        <taxon>Cytherocopina</taxon>
        <taxon>Cytheroidea</taxon>
        <taxon>Cytherideidae</taxon>
        <taxon>Cyprideis</taxon>
    </lineage>
</organism>
<feature type="region of interest" description="Disordered" evidence="1">
    <location>
        <begin position="1"/>
        <end position="24"/>
    </location>
</feature>
<sequence>MNKGTKSLASSWPNSRATPSCKKRTGASFRSRCDISRGWRTSSFWASSNRIAGPGLPPCCWTHFCNTLVQWNSRVHLARLFSSMS</sequence>
<dbReference type="EMBL" id="OB668661">
    <property type="protein sequence ID" value="CAD7234424.1"/>
    <property type="molecule type" value="Genomic_DNA"/>
</dbReference>
<reference evidence="2" key="1">
    <citation type="submission" date="2020-11" db="EMBL/GenBank/DDBJ databases">
        <authorList>
            <person name="Tran Van P."/>
        </authorList>
    </citation>
    <scope>NUCLEOTIDE SEQUENCE</scope>
</reference>